<dbReference type="Proteomes" id="UP000030752">
    <property type="component" value="Unassembled WGS sequence"/>
</dbReference>
<evidence type="ECO:0000313" key="11">
    <source>
        <dbReference type="EMBL" id="ETN42422.1"/>
    </source>
</evidence>
<feature type="transmembrane region" description="Helical" evidence="10">
    <location>
        <begin position="6"/>
        <end position="25"/>
    </location>
</feature>
<comment type="similarity">
    <text evidence="2 9">Belongs to the cytochrome P450 family.</text>
</comment>
<keyword evidence="12" id="KW-1185">Reference proteome</keyword>
<evidence type="ECO:0000313" key="12">
    <source>
        <dbReference type="Proteomes" id="UP000030752"/>
    </source>
</evidence>
<evidence type="ECO:0000256" key="10">
    <source>
        <dbReference type="SAM" id="Phobius"/>
    </source>
</evidence>
<accession>W2S188</accession>
<dbReference type="PANTHER" id="PTHR46206">
    <property type="entry name" value="CYTOCHROME P450"/>
    <property type="match status" value="1"/>
</dbReference>
<dbReference type="GeneID" id="19968916"/>
<keyword evidence="7 9" id="KW-0503">Monooxygenase</keyword>
<evidence type="ECO:0000256" key="6">
    <source>
        <dbReference type="ARBA" id="ARBA00023004"/>
    </source>
</evidence>
<evidence type="ECO:0000256" key="9">
    <source>
        <dbReference type="RuleBase" id="RU000461"/>
    </source>
</evidence>
<keyword evidence="10" id="KW-0472">Membrane</keyword>
<comment type="cofactor">
    <cofactor evidence="1 8">
        <name>heme</name>
        <dbReference type="ChEBI" id="CHEBI:30413"/>
    </cofactor>
</comment>
<keyword evidence="6 8" id="KW-0408">Iron</keyword>
<organism evidence="11 12">
    <name type="scientific">Cyphellophora europaea (strain CBS 101466)</name>
    <name type="common">Phialophora europaea</name>
    <dbReference type="NCBI Taxonomy" id="1220924"/>
    <lineage>
        <taxon>Eukaryota</taxon>
        <taxon>Fungi</taxon>
        <taxon>Dikarya</taxon>
        <taxon>Ascomycota</taxon>
        <taxon>Pezizomycotina</taxon>
        <taxon>Eurotiomycetes</taxon>
        <taxon>Chaetothyriomycetidae</taxon>
        <taxon>Chaetothyriales</taxon>
        <taxon>Cyphellophoraceae</taxon>
        <taxon>Cyphellophora</taxon>
    </lineage>
</organism>
<dbReference type="GO" id="GO:0005506">
    <property type="term" value="F:iron ion binding"/>
    <property type="evidence" value="ECO:0007669"/>
    <property type="project" value="InterPro"/>
</dbReference>
<dbReference type="RefSeq" id="XP_008714158.1">
    <property type="nucleotide sequence ID" value="XM_008715936.1"/>
</dbReference>
<dbReference type="GO" id="GO:0016705">
    <property type="term" value="F:oxidoreductase activity, acting on paired donors, with incorporation or reduction of molecular oxygen"/>
    <property type="evidence" value="ECO:0007669"/>
    <property type="project" value="InterPro"/>
</dbReference>
<dbReference type="EMBL" id="KB822718">
    <property type="protein sequence ID" value="ETN42422.1"/>
    <property type="molecule type" value="Genomic_DNA"/>
</dbReference>
<dbReference type="PRINTS" id="PR00465">
    <property type="entry name" value="EP450IV"/>
</dbReference>
<dbReference type="GO" id="GO:0020037">
    <property type="term" value="F:heme binding"/>
    <property type="evidence" value="ECO:0007669"/>
    <property type="project" value="InterPro"/>
</dbReference>
<dbReference type="VEuPathDB" id="FungiDB:HMPREF1541_01577"/>
<evidence type="ECO:0000256" key="3">
    <source>
        <dbReference type="ARBA" id="ARBA00022617"/>
    </source>
</evidence>
<dbReference type="InParanoid" id="W2S188"/>
<dbReference type="OrthoDB" id="1844152at2759"/>
<evidence type="ECO:0000256" key="8">
    <source>
        <dbReference type="PIRSR" id="PIRSR602403-1"/>
    </source>
</evidence>
<keyword evidence="10" id="KW-0812">Transmembrane</keyword>
<dbReference type="Pfam" id="PF00067">
    <property type="entry name" value="p450"/>
    <property type="match status" value="1"/>
</dbReference>
<keyword evidence="3 8" id="KW-0349">Heme</keyword>
<reference evidence="11 12" key="1">
    <citation type="submission" date="2013-03" db="EMBL/GenBank/DDBJ databases">
        <title>The Genome Sequence of Phialophora europaea CBS 101466.</title>
        <authorList>
            <consortium name="The Broad Institute Genomics Platform"/>
            <person name="Cuomo C."/>
            <person name="de Hoog S."/>
            <person name="Gorbushina A."/>
            <person name="Walker B."/>
            <person name="Young S.K."/>
            <person name="Zeng Q."/>
            <person name="Gargeya S."/>
            <person name="Fitzgerald M."/>
            <person name="Haas B."/>
            <person name="Abouelleil A."/>
            <person name="Allen A.W."/>
            <person name="Alvarado L."/>
            <person name="Arachchi H.M."/>
            <person name="Berlin A.M."/>
            <person name="Chapman S.B."/>
            <person name="Gainer-Dewar J."/>
            <person name="Goldberg J."/>
            <person name="Griggs A."/>
            <person name="Gujja S."/>
            <person name="Hansen M."/>
            <person name="Howarth C."/>
            <person name="Imamovic A."/>
            <person name="Ireland A."/>
            <person name="Larimer J."/>
            <person name="McCowan C."/>
            <person name="Murphy C."/>
            <person name="Pearson M."/>
            <person name="Poon T.W."/>
            <person name="Priest M."/>
            <person name="Roberts A."/>
            <person name="Saif S."/>
            <person name="Shea T."/>
            <person name="Sisk P."/>
            <person name="Sykes S."/>
            <person name="Wortman J."/>
            <person name="Nusbaum C."/>
            <person name="Birren B."/>
        </authorList>
    </citation>
    <scope>NUCLEOTIDE SEQUENCE [LARGE SCALE GENOMIC DNA]</scope>
    <source>
        <strain evidence="11 12">CBS 101466</strain>
    </source>
</reference>
<dbReference type="PROSITE" id="PS00086">
    <property type="entry name" value="CYTOCHROME_P450"/>
    <property type="match status" value="1"/>
</dbReference>
<evidence type="ECO:0000256" key="4">
    <source>
        <dbReference type="ARBA" id="ARBA00022723"/>
    </source>
</evidence>
<dbReference type="InterPro" id="IPR002403">
    <property type="entry name" value="Cyt_P450_E_grp-IV"/>
</dbReference>
<dbReference type="InterPro" id="IPR017972">
    <property type="entry name" value="Cyt_P450_CS"/>
</dbReference>
<dbReference type="Gene3D" id="1.10.630.10">
    <property type="entry name" value="Cytochrome P450"/>
    <property type="match status" value="1"/>
</dbReference>
<dbReference type="STRING" id="1220924.W2S188"/>
<dbReference type="HOGENOM" id="CLU_022195_9_2_1"/>
<dbReference type="PANTHER" id="PTHR46206:SF1">
    <property type="entry name" value="P450, PUTATIVE (EUROFUNG)-RELATED"/>
    <property type="match status" value="1"/>
</dbReference>
<dbReference type="SUPFAM" id="SSF48264">
    <property type="entry name" value="Cytochrome P450"/>
    <property type="match status" value="1"/>
</dbReference>
<dbReference type="CDD" id="cd11041">
    <property type="entry name" value="CYP503A1-like"/>
    <property type="match status" value="1"/>
</dbReference>
<dbReference type="eggNOG" id="KOG0158">
    <property type="taxonomic scope" value="Eukaryota"/>
</dbReference>
<name>W2S188_CYPE1</name>
<sequence length="533" mass="59741">MLANLPLGPYLIPCLLLVTVLVGVISRHKPGKPPDLPWLNHHEGEWFGRTRARFRTVGNFRDSIHSAYTKYSKAAQSCIVPSLADEVILLPAQCIDWLIAQPDSLVSNLDAIKDVLLPHYTLLRPDIVHNPTHHQTIRGPLTRNLAGLVPDIFDEVASAFDDLWGTDTSEWKEICPYESMLRIVARGSNRVFVGKSLCRDPELLDIAVKWAQLMPMSASILRQLPLFSRPFLAPLITFFNHWYARKFIKIVKPEVIRRQQLAQSQKADKPNDLLQWTIDLAESSALVSERDPETIALRLLVINFAAIHTSTFSVTHAIFDLVSSDSSYQLQIREEVHEALAANSGKWDKGVLQRLVKLDSSMRESSRLGSFLSFGLSRKVIAPDGLKAPNGTHCPRGSTIAVPTNGIHNDAGIYDDAAEYKPFRFADLRESAPTPDDQEAESPLEKNTTHLVKNANLSFVSLSPQYHPFGYGRHACPGRFFASNELKLLLAYMFDNYEIESDSARPSRKWVGSTLLPPMVEKVKVRKLDNVAV</sequence>
<evidence type="ECO:0000256" key="2">
    <source>
        <dbReference type="ARBA" id="ARBA00010617"/>
    </source>
</evidence>
<proteinExistence type="inferred from homology"/>
<evidence type="ECO:0008006" key="13">
    <source>
        <dbReference type="Google" id="ProtNLM"/>
    </source>
</evidence>
<keyword evidence="10" id="KW-1133">Transmembrane helix</keyword>
<keyword evidence="4 8" id="KW-0479">Metal-binding</keyword>
<dbReference type="InterPro" id="IPR001128">
    <property type="entry name" value="Cyt_P450"/>
</dbReference>
<protein>
    <recommendedName>
        <fullName evidence="13">Cytochrome P450</fullName>
    </recommendedName>
</protein>
<keyword evidence="5 9" id="KW-0560">Oxidoreductase</keyword>
<evidence type="ECO:0000256" key="5">
    <source>
        <dbReference type="ARBA" id="ARBA00023002"/>
    </source>
</evidence>
<evidence type="ECO:0000256" key="7">
    <source>
        <dbReference type="ARBA" id="ARBA00023033"/>
    </source>
</evidence>
<dbReference type="AlphaFoldDB" id="W2S188"/>
<gene>
    <name evidence="11" type="ORF">HMPREF1541_01577</name>
</gene>
<dbReference type="InterPro" id="IPR036396">
    <property type="entry name" value="Cyt_P450_sf"/>
</dbReference>
<feature type="binding site" description="axial binding residue" evidence="8">
    <location>
        <position position="476"/>
    </location>
    <ligand>
        <name>heme</name>
        <dbReference type="ChEBI" id="CHEBI:30413"/>
    </ligand>
    <ligandPart>
        <name>Fe</name>
        <dbReference type="ChEBI" id="CHEBI:18248"/>
    </ligandPart>
</feature>
<evidence type="ECO:0000256" key="1">
    <source>
        <dbReference type="ARBA" id="ARBA00001971"/>
    </source>
</evidence>
<dbReference type="GO" id="GO:0004497">
    <property type="term" value="F:monooxygenase activity"/>
    <property type="evidence" value="ECO:0007669"/>
    <property type="project" value="UniProtKB-KW"/>
</dbReference>